<dbReference type="GeneID" id="10327050"/>
<dbReference type="RefSeq" id="YP_004322562.1">
    <property type="nucleotide sequence ID" value="NC_015280.1"/>
</dbReference>
<evidence type="ECO:0000313" key="1">
    <source>
        <dbReference type="EMBL" id="ADO98761.1"/>
    </source>
</evidence>
<proteinExistence type="predicted"/>
<dbReference type="Proteomes" id="UP000006530">
    <property type="component" value="Segment"/>
</dbReference>
<evidence type="ECO:0008006" key="3">
    <source>
        <dbReference type="Google" id="ProtNLM"/>
    </source>
</evidence>
<dbReference type="OrthoDB" id="17852at10239"/>
<accession>E3SMW8</accession>
<dbReference type="KEGG" id="vg:10327050"/>
<dbReference type="Pfam" id="PF11753">
    <property type="entry name" value="DUF3310"/>
    <property type="match status" value="1"/>
</dbReference>
<name>E3SMW8_9CAUD</name>
<reference evidence="1 2" key="1">
    <citation type="journal article" date="2010" name="Environ. Microbiol.">
        <title>Genomic analysis of oceanic cyanobacterial myoviruses compared with T4-like myoviruses from diverse hosts and environments.</title>
        <authorList>
            <person name="Sullivan M.B."/>
            <person name="Huang K.H."/>
            <person name="Ignacio-Espinoza J.C."/>
            <person name="Berlin A.M."/>
            <person name="Kelly L."/>
            <person name="Weigele P.R."/>
            <person name="DeFrancesco A.S."/>
            <person name="Kern S.E."/>
            <person name="Thompson L.R."/>
            <person name="Young S."/>
            <person name="Yandava C."/>
            <person name="Fu R."/>
            <person name="Krastins B."/>
            <person name="Chase M."/>
            <person name="Sarracino D."/>
            <person name="Osburne M.S."/>
            <person name="Henn M.R."/>
            <person name="Chisholm S.W."/>
        </authorList>
    </citation>
    <scope>NUCLEOTIDE SEQUENCE [LARGE SCALE GENOMIC DNA]</scope>
    <source>
        <strain evidence="1">M4-247</strain>
    </source>
</reference>
<dbReference type="InterPro" id="IPR021739">
    <property type="entry name" value="SaV-like"/>
</dbReference>
<evidence type="ECO:0000313" key="2">
    <source>
        <dbReference type="Proteomes" id="UP000006530"/>
    </source>
</evidence>
<gene>
    <name evidence="1" type="ORF">PHM1_137</name>
</gene>
<sequence length="136" mass="15758">MAYWLLYDILEEEGLLGEYGFPSLGDDVPYYSPPEITGNIEINTEQPKFKFDEDVVLSLMKDYIGETYTKHYVSGNKFQTLDFIQALGDAKGFCRGNAMKYLSRYDKKGTPTLDIKKAMHYCVLLYYFYTMEEASK</sequence>
<keyword evidence="2" id="KW-1185">Reference proteome</keyword>
<protein>
    <recommendedName>
        <fullName evidence="3">DUF3310 domain-containing protein</fullName>
    </recommendedName>
</protein>
<dbReference type="EMBL" id="GU071101">
    <property type="protein sequence ID" value="ADO98761.1"/>
    <property type="molecule type" value="Genomic_DNA"/>
</dbReference>
<organism evidence="1 2">
    <name type="scientific">Prochlorococcus phage P-HM1</name>
    <dbReference type="NCBI Taxonomy" id="445700"/>
    <lineage>
        <taxon>Viruses</taxon>
        <taxon>Duplodnaviria</taxon>
        <taxon>Heunggongvirae</taxon>
        <taxon>Uroviricota</taxon>
        <taxon>Caudoviricetes</taxon>
        <taxon>Eurybiavirus</taxon>
        <taxon>Eurybiavirus PHM2</taxon>
    </lineage>
</organism>